<dbReference type="InterPro" id="IPR009042">
    <property type="entry name" value="RNA_pol_sigma70_r1_2"/>
</dbReference>
<dbReference type="CDD" id="cd06171">
    <property type="entry name" value="Sigma70_r4"/>
    <property type="match status" value="1"/>
</dbReference>
<dbReference type="Proteomes" id="UP000230731">
    <property type="component" value="Unassembled WGS sequence"/>
</dbReference>
<dbReference type="SUPFAM" id="SSF88946">
    <property type="entry name" value="Sigma2 domain of RNA polymerase sigma factors"/>
    <property type="match status" value="1"/>
</dbReference>
<dbReference type="InterPro" id="IPR014284">
    <property type="entry name" value="RNA_pol_sigma-70_dom"/>
</dbReference>
<comment type="function">
    <text evidence="5">Sigma factors are initiation factors that promote the attachment of RNA polymerase to specific initiation sites and are then released.</text>
</comment>
<dbReference type="Pfam" id="PF00140">
    <property type="entry name" value="Sigma70_r1_2"/>
    <property type="match status" value="1"/>
</dbReference>
<comment type="caution">
    <text evidence="8">The sequence shown here is derived from an EMBL/GenBank/DDBJ whole genome shotgun (WGS) entry which is preliminary data.</text>
</comment>
<dbReference type="SUPFAM" id="SSF88659">
    <property type="entry name" value="Sigma3 and sigma4 domains of RNA polymerase sigma factors"/>
    <property type="match status" value="2"/>
</dbReference>
<evidence type="ECO:0000256" key="5">
    <source>
        <dbReference type="RuleBase" id="RU362124"/>
    </source>
</evidence>
<keyword evidence="4 5" id="KW-0804">Transcription</keyword>
<dbReference type="InterPro" id="IPR007630">
    <property type="entry name" value="RNA_pol_sigma70_r4"/>
</dbReference>
<organism evidence="8 9">
    <name type="scientific">Candidatus Andersenbacteria bacterium CG10_big_fil_rev_8_21_14_0_10_54_11</name>
    <dbReference type="NCBI Taxonomy" id="1974485"/>
    <lineage>
        <taxon>Bacteria</taxon>
        <taxon>Candidatus Anderseniibacteriota</taxon>
    </lineage>
</organism>
<evidence type="ECO:0000313" key="8">
    <source>
        <dbReference type="EMBL" id="PIT98501.1"/>
    </source>
</evidence>
<comment type="similarity">
    <text evidence="5">Belongs to the sigma-70 factor family.</text>
</comment>
<feature type="domain" description="RNA polymerase sigma-70" evidence="6">
    <location>
        <begin position="78"/>
        <end position="91"/>
    </location>
</feature>
<dbReference type="InterPro" id="IPR050239">
    <property type="entry name" value="Sigma-70_RNA_pol_init_factors"/>
</dbReference>
<evidence type="ECO:0000313" key="9">
    <source>
        <dbReference type="Proteomes" id="UP000230731"/>
    </source>
</evidence>
<name>A0A2M6X0B5_9BACT</name>
<dbReference type="PRINTS" id="PR00046">
    <property type="entry name" value="SIGMA70FCT"/>
</dbReference>
<dbReference type="AlphaFoldDB" id="A0A2M6X0B5"/>
<keyword evidence="1 5" id="KW-0805">Transcription regulation</keyword>
<dbReference type="Gene3D" id="1.10.10.10">
    <property type="entry name" value="Winged helix-like DNA-binding domain superfamily/Winged helix DNA-binding domain"/>
    <property type="match status" value="2"/>
</dbReference>
<proteinExistence type="inferred from homology"/>
<evidence type="ECO:0000259" key="6">
    <source>
        <dbReference type="PROSITE" id="PS00715"/>
    </source>
</evidence>
<gene>
    <name evidence="8" type="ORF">COT71_00435</name>
</gene>
<dbReference type="EMBL" id="PEZP01000004">
    <property type="protein sequence ID" value="PIT98501.1"/>
    <property type="molecule type" value="Genomic_DNA"/>
</dbReference>
<dbReference type="Pfam" id="PF04545">
    <property type="entry name" value="Sigma70_r4"/>
    <property type="match status" value="1"/>
</dbReference>
<dbReference type="InterPro" id="IPR007627">
    <property type="entry name" value="RNA_pol_sigma70_r2"/>
</dbReference>
<evidence type="ECO:0000256" key="1">
    <source>
        <dbReference type="ARBA" id="ARBA00023015"/>
    </source>
</evidence>
<dbReference type="Pfam" id="PF04539">
    <property type="entry name" value="Sigma70_r3"/>
    <property type="match status" value="1"/>
</dbReference>
<dbReference type="Pfam" id="PF04542">
    <property type="entry name" value="Sigma70_r2"/>
    <property type="match status" value="1"/>
</dbReference>
<dbReference type="GO" id="GO:0003677">
    <property type="term" value="F:DNA binding"/>
    <property type="evidence" value="ECO:0007669"/>
    <property type="project" value="UniProtKB-KW"/>
</dbReference>
<dbReference type="PIRSF" id="PIRSF000770">
    <property type="entry name" value="RNA_pol_sigma-SigE/K"/>
    <property type="match status" value="1"/>
</dbReference>
<evidence type="ECO:0000256" key="3">
    <source>
        <dbReference type="ARBA" id="ARBA00023125"/>
    </source>
</evidence>
<dbReference type="PANTHER" id="PTHR30603">
    <property type="entry name" value="RNA POLYMERASE SIGMA FACTOR RPO"/>
    <property type="match status" value="1"/>
</dbReference>
<dbReference type="InterPro" id="IPR013324">
    <property type="entry name" value="RNA_pol_sigma_r3/r4-like"/>
</dbReference>
<evidence type="ECO:0000256" key="4">
    <source>
        <dbReference type="ARBA" id="ARBA00023163"/>
    </source>
</evidence>
<dbReference type="GO" id="GO:0006352">
    <property type="term" value="P:DNA-templated transcription initiation"/>
    <property type="evidence" value="ECO:0007669"/>
    <property type="project" value="InterPro"/>
</dbReference>
<evidence type="ECO:0000259" key="7">
    <source>
        <dbReference type="PROSITE" id="PS00716"/>
    </source>
</evidence>
<dbReference type="InterPro" id="IPR036388">
    <property type="entry name" value="WH-like_DNA-bd_sf"/>
</dbReference>
<dbReference type="GO" id="GO:0016987">
    <property type="term" value="F:sigma factor activity"/>
    <property type="evidence" value="ECO:0007669"/>
    <property type="project" value="UniProtKB-KW"/>
</dbReference>
<dbReference type="PROSITE" id="PS00715">
    <property type="entry name" value="SIGMA70_1"/>
    <property type="match status" value="1"/>
</dbReference>
<evidence type="ECO:0000256" key="2">
    <source>
        <dbReference type="ARBA" id="ARBA00023082"/>
    </source>
</evidence>
<dbReference type="NCBIfam" id="TIGR02937">
    <property type="entry name" value="sigma70-ECF"/>
    <property type="match status" value="1"/>
</dbReference>
<reference evidence="9" key="1">
    <citation type="submission" date="2017-09" db="EMBL/GenBank/DDBJ databases">
        <title>Depth-based differentiation of microbial function through sediment-hosted aquifers and enrichment of novel symbionts in the deep terrestrial subsurface.</title>
        <authorList>
            <person name="Probst A.J."/>
            <person name="Ladd B."/>
            <person name="Jarett J.K."/>
            <person name="Geller-Mcgrath D.E."/>
            <person name="Sieber C.M.K."/>
            <person name="Emerson J.B."/>
            <person name="Anantharaman K."/>
            <person name="Thomas B.C."/>
            <person name="Malmstrom R."/>
            <person name="Stieglmeier M."/>
            <person name="Klingl A."/>
            <person name="Woyke T."/>
            <person name="Ryan C.M."/>
            <person name="Banfield J.F."/>
        </authorList>
    </citation>
    <scope>NUCLEOTIDE SEQUENCE [LARGE SCALE GENOMIC DNA]</scope>
</reference>
<keyword evidence="3 5" id="KW-0238">DNA-binding</keyword>
<keyword evidence="2 5" id="KW-0731">Sigma factor</keyword>
<accession>A0A2M6X0B5</accession>
<dbReference type="InterPro" id="IPR000943">
    <property type="entry name" value="RNA_pol_sigma70"/>
</dbReference>
<dbReference type="Gene3D" id="1.10.601.10">
    <property type="entry name" value="RNA Polymerase Primary Sigma Factor"/>
    <property type="match status" value="1"/>
</dbReference>
<protein>
    <recommendedName>
        <fullName evidence="5">RNA polymerase sigma factor</fullName>
    </recommendedName>
</protein>
<feature type="domain" description="RNA polymerase sigma-70" evidence="7">
    <location>
        <begin position="251"/>
        <end position="277"/>
    </location>
</feature>
<dbReference type="PANTHER" id="PTHR30603:SF47">
    <property type="entry name" value="RNA POLYMERASE SIGMA FACTOR SIGD, CHLOROPLASTIC"/>
    <property type="match status" value="1"/>
</dbReference>
<dbReference type="InterPro" id="IPR013325">
    <property type="entry name" value="RNA_pol_sigma_r2"/>
</dbReference>
<dbReference type="InterPro" id="IPR007624">
    <property type="entry name" value="RNA_pol_sigma70_r3"/>
</dbReference>
<sequence>MSKKKSTTMAQRSTLRQYLEEIGKTPLLKAGEEAALATRIQTVGDPAARDQMMRANLRLVVSIAKQYAASNDPDMLLDLIQEGNIGLMRAVDRFKPEFKTRFSTYGVYWIRQAILRALKSRRIVRLPENVVDQVMRMRRARQQLYQLLGRTPTREELAGEMQVSTEDVALLEVASAEVVSLDRPVRSREGEEETYLADLIEDTEAASPRQDTQRELIRDEVQQAMQTLPPRERKILELRFGLNEETTRPYTLEEIGREFSISRERVRQLQNVALSRLRQRSGVQRVHQT</sequence>
<dbReference type="PROSITE" id="PS00716">
    <property type="entry name" value="SIGMA70_2"/>
    <property type="match status" value="1"/>
</dbReference>